<accession>A0ABT9Q177</accession>
<dbReference type="InterPro" id="IPR011042">
    <property type="entry name" value="6-blade_b-propeller_TolB-like"/>
</dbReference>
<dbReference type="InterPro" id="IPR036610">
    <property type="entry name" value="PEBP-like_sf"/>
</dbReference>
<feature type="signal peptide" evidence="1">
    <location>
        <begin position="1"/>
        <end position="24"/>
    </location>
</feature>
<dbReference type="PANTHER" id="PTHR19328">
    <property type="entry name" value="HEDGEHOG-INTERACTING PROTEIN"/>
    <property type="match status" value="1"/>
</dbReference>
<dbReference type="GO" id="GO:0004860">
    <property type="term" value="F:protein kinase inhibitor activity"/>
    <property type="evidence" value="ECO:0007669"/>
    <property type="project" value="UniProtKB-KW"/>
</dbReference>
<feature type="domain" description="Pyrroloquinoline quinone-dependent pyranose dehydrogenase beta-propeller" evidence="2">
    <location>
        <begin position="61"/>
        <end position="402"/>
    </location>
</feature>
<evidence type="ECO:0000259" key="2">
    <source>
        <dbReference type="Pfam" id="PF22807"/>
    </source>
</evidence>
<feature type="chain" id="PRO_5046864057" evidence="1">
    <location>
        <begin position="25"/>
        <end position="601"/>
    </location>
</feature>
<keyword evidence="3" id="KW-0649">Protein kinase inhibitor</keyword>
<proteinExistence type="predicted"/>
<dbReference type="CDD" id="cd00865">
    <property type="entry name" value="PEBP_bact_arch"/>
    <property type="match status" value="1"/>
</dbReference>
<dbReference type="NCBIfam" id="TIGR00481">
    <property type="entry name" value="YbhB/YbcL family Raf kinase inhibitor-like protein"/>
    <property type="match status" value="1"/>
</dbReference>
<dbReference type="Gene3D" id="3.90.280.10">
    <property type="entry name" value="PEBP-like"/>
    <property type="match status" value="1"/>
</dbReference>
<dbReference type="SUPFAM" id="SSF50952">
    <property type="entry name" value="Soluble quinoprotein glucose dehydrogenase"/>
    <property type="match status" value="1"/>
</dbReference>
<dbReference type="InterPro" id="IPR054539">
    <property type="entry name" value="Beta-prop_PDH"/>
</dbReference>
<evidence type="ECO:0000313" key="4">
    <source>
        <dbReference type="Proteomes" id="UP001241472"/>
    </source>
</evidence>
<dbReference type="Proteomes" id="UP001241472">
    <property type="component" value="Unassembled WGS sequence"/>
</dbReference>
<gene>
    <name evidence="3" type="ORF">J2T09_005267</name>
</gene>
<organism evidence="3 4">
    <name type="scientific">Neorhizobium huautlense</name>
    <dbReference type="NCBI Taxonomy" id="67774"/>
    <lineage>
        <taxon>Bacteria</taxon>
        <taxon>Pseudomonadati</taxon>
        <taxon>Pseudomonadota</taxon>
        <taxon>Alphaproteobacteria</taxon>
        <taxon>Hyphomicrobiales</taxon>
        <taxon>Rhizobiaceae</taxon>
        <taxon>Rhizobium/Agrobacterium group</taxon>
        <taxon>Neorhizobium</taxon>
    </lineage>
</organism>
<sequence>MNRLTISVLTASVSALLLSTPSLAQIKGTVGEASDVVIQGSILEPEKLEVTDDAKLTGLIKAPTGFKVDVFARDLINPRMLAVSQKGIVYATRRSVGDVIMLKDGNNDGKADGAVTVASRPNMHGIAFDGNKVFLVTINDVYSADVNEEGTFGSLTRIINDLPDAGQHANRTINVGPDGMLYISVGSTCNECQEDNPENATIVRASKDGKTRTIFASGLRNTIGFDWEPATGALYGIDHGIDWLGDEVQIEELNRIEQGKKYGWPYVYGMSGINPHINPPEGITLDQWAKQSTEPVLGYTAHSAPMQMAFYDGSAFPADYRGDAFIAMRGSWNRRPPSGYEVVRVNFENGKPVGFEKFLEGFLLQQENGKYGYLGRLTGIAVGKDGSLYVADDSNGVVYKVSYTGAVAKQSVETNAIPNVVSEMPASQIAIDLVKGKAEQAITVKAGFDKEGPIPAQYVADGDNASPVIEWASIPEGTKSFVLIVDDPDAAKPKPFMHWLAYDIPAATTKLREGIPGTPILQEPKAMKQGANSMGSIGYTGPKPPGGDPPHHYHFQVFALDIENLGLEPGADRDAVLKAMEGHVLGKGQIVGMSERKTAAK</sequence>
<dbReference type="Pfam" id="PF22807">
    <property type="entry name" value="TrAA12"/>
    <property type="match status" value="1"/>
</dbReference>
<dbReference type="Pfam" id="PF01161">
    <property type="entry name" value="PBP"/>
    <property type="match status" value="1"/>
</dbReference>
<keyword evidence="1" id="KW-0732">Signal</keyword>
<dbReference type="PANTHER" id="PTHR19328:SF53">
    <property type="entry name" value="MEMBRANE PROTEIN"/>
    <property type="match status" value="1"/>
</dbReference>
<name>A0ABT9Q177_9HYPH</name>
<evidence type="ECO:0000313" key="3">
    <source>
        <dbReference type="EMBL" id="MDP9840480.1"/>
    </source>
</evidence>
<reference evidence="3 4" key="1">
    <citation type="submission" date="2023-07" db="EMBL/GenBank/DDBJ databases">
        <title>Sorghum-associated microbial communities from plants grown in Nebraska, USA.</title>
        <authorList>
            <person name="Schachtman D."/>
        </authorList>
    </citation>
    <scope>NUCLEOTIDE SEQUENCE [LARGE SCALE GENOMIC DNA]</scope>
    <source>
        <strain evidence="3 4">DS1307</strain>
    </source>
</reference>
<protein>
    <submittedName>
        <fullName evidence="3">Raf kinase inhibitor-like YbhB/YbcL family protein</fullName>
    </submittedName>
</protein>
<dbReference type="EMBL" id="JAUSRF010000028">
    <property type="protein sequence ID" value="MDP9840480.1"/>
    <property type="molecule type" value="Genomic_DNA"/>
</dbReference>
<dbReference type="InterPro" id="IPR005247">
    <property type="entry name" value="YbhB_YbcL/LppC-like"/>
</dbReference>
<dbReference type="SUPFAM" id="SSF49777">
    <property type="entry name" value="PEBP-like"/>
    <property type="match status" value="1"/>
</dbReference>
<evidence type="ECO:0000256" key="1">
    <source>
        <dbReference type="SAM" id="SignalP"/>
    </source>
</evidence>
<dbReference type="InterPro" id="IPR008914">
    <property type="entry name" value="PEBP"/>
</dbReference>
<dbReference type="InterPro" id="IPR011041">
    <property type="entry name" value="Quinoprot_gluc/sorb_DH_b-prop"/>
</dbReference>
<comment type="caution">
    <text evidence="3">The sequence shown here is derived from an EMBL/GenBank/DDBJ whole genome shotgun (WGS) entry which is preliminary data.</text>
</comment>
<dbReference type="Gene3D" id="2.120.10.30">
    <property type="entry name" value="TolB, C-terminal domain"/>
    <property type="match status" value="1"/>
</dbReference>
<keyword evidence="4" id="KW-1185">Reference proteome</keyword>
<dbReference type="RefSeq" id="WP_306839985.1">
    <property type="nucleotide sequence ID" value="NZ_JAUSRF010000028.1"/>
</dbReference>